<dbReference type="Gene3D" id="3.40.50.300">
    <property type="entry name" value="P-loop containing nucleotide triphosphate hydrolases"/>
    <property type="match status" value="1"/>
</dbReference>
<evidence type="ECO:0000256" key="2">
    <source>
        <dbReference type="SAM" id="Phobius"/>
    </source>
</evidence>
<proteinExistence type="predicted"/>
<comment type="caution">
    <text evidence="4">The sequence shown here is derived from an EMBL/GenBank/DDBJ whole genome shotgun (WGS) entry which is preliminary data.</text>
</comment>
<protein>
    <submittedName>
        <fullName evidence="4">50S ribosome-binding GTPase</fullName>
    </submittedName>
</protein>
<dbReference type="RefSeq" id="WP_311982354.1">
    <property type="nucleotide sequence ID" value="NZ_JARQAG010000023.1"/>
</dbReference>
<keyword evidence="2" id="KW-0812">Transmembrane</keyword>
<dbReference type="EMBL" id="JARQAG010000023">
    <property type="protein sequence ID" value="MDT2732609.1"/>
    <property type="molecule type" value="Genomic_DNA"/>
</dbReference>
<feature type="transmembrane region" description="Helical" evidence="2">
    <location>
        <begin position="476"/>
        <end position="493"/>
    </location>
</feature>
<name>A0AAE4HYG3_9STRE</name>
<dbReference type="AlphaFoldDB" id="A0AAE4HYG3"/>
<keyword evidence="1" id="KW-0175">Coiled coil</keyword>
<dbReference type="InterPro" id="IPR006073">
    <property type="entry name" value="GTP-bd"/>
</dbReference>
<dbReference type="GO" id="GO:0005525">
    <property type="term" value="F:GTP binding"/>
    <property type="evidence" value="ECO:0007669"/>
    <property type="project" value="InterPro"/>
</dbReference>
<gene>
    <name evidence="4" type="ORF">P7G31_10330</name>
</gene>
<feature type="domain" description="G" evidence="3">
    <location>
        <begin position="98"/>
        <end position="204"/>
    </location>
</feature>
<dbReference type="SUPFAM" id="SSF52540">
    <property type="entry name" value="P-loop containing nucleoside triphosphate hydrolases"/>
    <property type="match status" value="1"/>
</dbReference>
<reference evidence="4" key="1">
    <citation type="submission" date="2023-03" db="EMBL/GenBank/DDBJ databases">
        <authorList>
            <person name="Shen W."/>
            <person name="Cai J."/>
        </authorList>
    </citation>
    <scope>NUCLEOTIDE SEQUENCE</scope>
    <source>
        <strain evidence="4">P82-2</strain>
    </source>
</reference>
<accession>A0AAE4HYG3</accession>
<evidence type="ECO:0000313" key="4">
    <source>
        <dbReference type="EMBL" id="MDT2732609.1"/>
    </source>
</evidence>
<dbReference type="Proteomes" id="UP001180515">
    <property type="component" value="Unassembled WGS sequence"/>
</dbReference>
<organism evidence="4 5">
    <name type="scientific">Streptococcus parauberis</name>
    <dbReference type="NCBI Taxonomy" id="1348"/>
    <lineage>
        <taxon>Bacteria</taxon>
        <taxon>Bacillati</taxon>
        <taxon>Bacillota</taxon>
        <taxon>Bacilli</taxon>
        <taxon>Lactobacillales</taxon>
        <taxon>Streptococcaceae</taxon>
        <taxon>Streptococcus</taxon>
    </lineage>
</organism>
<feature type="transmembrane region" description="Helical" evidence="2">
    <location>
        <begin position="451"/>
        <end position="470"/>
    </location>
</feature>
<keyword evidence="2" id="KW-1133">Transmembrane helix</keyword>
<evidence type="ECO:0000256" key="1">
    <source>
        <dbReference type="SAM" id="Coils"/>
    </source>
</evidence>
<dbReference type="InterPro" id="IPR027417">
    <property type="entry name" value="P-loop_NTPase"/>
</dbReference>
<dbReference type="Pfam" id="PF01926">
    <property type="entry name" value="MMR_HSR1"/>
    <property type="match status" value="1"/>
</dbReference>
<evidence type="ECO:0000259" key="3">
    <source>
        <dbReference type="Pfam" id="PF01926"/>
    </source>
</evidence>
<sequence>MQKDENSNLNEAILNSKTYGKKGYKVAKESVNLLKKVVMFASNQLSDNISSLQNSNYFDNNVYRNLSSQLDDIRLNFEILPEKLKEDINGVEKDRFSITLFGRTMAGKSTLMEVLTHGKGSSIGKGAQRTTRDVRTYRYKNLYVTDVPGIAAFEGEEDESVAFEAAKKSDLILFLITDDAPQANEAECLNNILALGKPVICLINVKANIASVEDYKLFKRDLDKKMDPSRLQKIKQQFFDFGNSYGQDWHKIRFAYVHLKSAFLSQQPEYDSISEELYYLSRFNYIDRLIVEEVISNGSFYKFKAYVDLVTVPVMDSLETLFKQSSMNSLQGRALVGKKRKFKSWIDDFESSGNNKIESFIVRISSELKQEISAFAEDNYDNPQASKEWHSLIENYQIEHRAENLLKQLNEESKDELNEISREIKTELNFIHTVISDKSINMHTIIDGKKIWNWTTGLLSGGLTIAGLFISGPVGWIGLGVGVLGFLGSFLFGDKEKKVRRAREKLELKLNKHIDKFLVKLSGQMKKTFRQSILEDQLNSMNTTIDKVIDSLFVLSETQQELAISLNNKLKEINFELISEGLKHSGFEGLEYHINEFARIPGYAMMLVVDGGKRFPDDAKRTLSNLFKEKVWFAFSNESKISMISQAVGRGLKRSNISIEKIKGVDRIAHIPIEDELDSVSKNRMRLAQQFTGLIFMR</sequence>
<keyword evidence="2" id="KW-0472">Membrane</keyword>
<feature type="coiled-coil region" evidence="1">
    <location>
        <begin position="399"/>
        <end position="426"/>
    </location>
</feature>
<evidence type="ECO:0000313" key="5">
    <source>
        <dbReference type="Proteomes" id="UP001180515"/>
    </source>
</evidence>